<accession>A0A1X7T7A4</accession>
<name>A0A1X7T7A4_AMPQE</name>
<proteinExistence type="predicted"/>
<sequence>PLLEKSPQKGDLHRLFKGSSSHYSTIGIALGVEVNDLLHSPLSASDKLILVFERWIESDNDVTWRNILEVCEDYPKELGKTKSDVEGFLSSDRARRKY</sequence>
<dbReference type="AlphaFoldDB" id="A0A1X7T7A4"/>
<dbReference type="EnsemblMetazoa" id="Aqu2.1.10121_001">
    <property type="protein sequence ID" value="Aqu2.1.10121_001"/>
    <property type="gene ID" value="Aqu2.1.10121"/>
</dbReference>
<dbReference type="InParanoid" id="A0A1X7T7A4"/>
<evidence type="ECO:0008006" key="2">
    <source>
        <dbReference type="Google" id="ProtNLM"/>
    </source>
</evidence>
<protein>
    <recommendedName>
        <fullName evidence="2">Death domain-containing protein</fullName>
    </recommendedName>
</protein>
<evidence type="ECO:0000313" key="1">
    <source>
        <dbReference type="EnsemblMetazoa" id="Aqu2.1.10121_001"/>
    </source>
</evidence>
<reference evidence="1" key="1">
    <citation type="submission" date="2017-05" db="UniProtKB">
        <authorList>
            <consortium name="EnsemblMetazoa"/>
        </authorList>
    </citation>
    <scope>IDENTIFICATION</scope>
</reference>
<organism evidence="1">
    <name type="scientific">Amphimedon queenslandica</name>
    <name type="common">Sponge</name>
    <dbReference type="NCBI Taxonomy" id="400682"/>
    <lineage>
        <taxon>Eukaryota</taxon>
        <taxon>Metazoa</taxon>
        <taxon>Porifera</taxon>
        <taxon>Demospongiae</taxon>
        <taxon>Heteroscleromorpha</taxon>
        <taxon>Haplosclerida</taxon>
        <taxon>Niphatidae</taxon>
        <taxon>Amphimedon</taxon>
    </lineage>
</organism>